<dbReference type="WBParaSite" id="Bm18081.1">
    <property type="protein sequence ID" value="Bm18081.1"/>
    <property type="gene ID" value="WBGene00269221"/>
</dbReference>
<reference evidence="4" key="1">
    <citation type="journal article" date="2007" name="Science">
        <title>Draft genome of the filarial nematode parasite Brugia malayi.</title>
        <authorList>
            <person name="Ghedin E."/>
            <person name="Wang S."/>
            <person name="Spiro D."/>
            <person name="Caler E."/>
            <person name="Zhao Q."/>
            <person name="Crabtree J."/>
            <person name="Allen J.E."/>
            <person name="Delcher A.L."/>
            <person name="Guiliano D.B."/>
            <person name="Miranda-Saavedra D."/>
            <person name="Angiuoli S.V."/>
            <person name="Creasy T."/>
            <person name="Amedeo P."/>
            <person name="Haas B."/>
            <person name="El-Sayed N.M."/>
            <person name="Wortman J.R."/>
            <person name="Feldblyum T."/>
            <person name="Tallon L."/>
            <person name="Schatz M."/>
            <person name="Shumway M."/>
            <person name="Koo H."/>
            <person name="Salzberg S.L."/>
            <person name="Schobel S."/>
            <person name="Pertea M."/>
            <person name="Pop M."/>
            <person name="White O."/>
            <person name="Barton G.J."/>
            <person name="Carlow C.K."/>
            <person name="Crawford M.J."/>
            <person name="Daub J."/>
            <person name="Dimmic M.W."/>
            <person name="Estes C.F."/>
            <person name="Foster J.M."/>
            <person name="Ganatra M."/>
            <person name="Gregory W.F."/>
            <person name="Johnson N.M."/>
            <person name="Jin J."/>
            <person name="Komuniecki R."/>
            <person name="Korf I."/>
            <person name="Kumar S."/>
            <person name="Laney S."/>
            <person name="Li B.W."/>
            <person name="Li W."/>
            <person name="Lindblom T.H."/>
            <person name="Lustigman S."/>
            <person name="Ma D."/>
            <person name="Maina C.V."/>
            <person name="Martin D.M."/>
            <person name="McCarter J.P."/>
            <person name="McReynolds L."/>
            <person name="Mitreva M."/>
            <person name="Nutman T.B."/>
            <person name="Parkinson J."/>
            <person name="Peregrin-Alvarez J.M."/>
            <person name="Poole C."/>
            <person name="Ren Q."/>
            <person name="Saunders L."/>
            <person name="Sluder A.E."/>
            <person name="Smith K."/>
            <person name="Stanke M."/>
            <person name="Unnasch T.R."/>
            <person name="Ware J."/>
            <person name="Wei A.D."/>
            <person name="Weil G."/>
            <person name="Williams D.J."/>
            <person name="Zhang Y."/>
            <person name="Williams S.A."/>
            <person name="Fraser-Liggett C."/>
            <person name="Slatko B."/>
            <person name="Blaxter M.L."/>
            <person name="Scott A.L."/>
        </authorList>
    </citation>
    <scope>NUCLEOTIDE SEQUENCE</scope>
    <source>
        <strain evidence="4">FR3</strain>
    </source>
</reference>
<dbReference type="CTD" id="66059169"/>
<sequence length="112" mass="13013">MLSLLSETKWSSPGGTPGPYGRIRQKQDFIDIKKEIEKLKRISRKLNKTEINKKSMEGMELKSSSKLFEYNLNKQTQNEMHFNALFEQKSDENNVNCANVTNVNQNFNLNQN</sequence>
<dbReference type="STRING" id="6279.A0A5S6PFB7"/>
<accession>A0A5S6PFB7</accession>
<dbReference type="Proteomes" id="UP000006672">
    <property type="component" value="Unassembled WGS sequence"/>
</dbReference>
<evidence type="ECO:0000256" key="2">
    <source>
        <dbReference type="SAM" id="MobiDB-lite"/>
    </source>
</evidence>
<protein>
    <submittedName>
        <fullName evidence="3 5">Uncharacterized protein</fullName>
    </submittedName>
</protein>
<dbReference type="EMBL" id="CAAKNF010000196">
    <property type="protein sequence ID" value="VIO89903.1"/>
    <property type="molecule type" value="Genomic_DNA"/>
</dbReference>
<gene>
    <name evidence="3 5" type="primary">Bm18081</name>
    <name evidence="3" type="ORF">BM_BM18081</name>
</gene>
<feature type="compositionally biased region" description="Polar residues" evidence="2">
    <location>
        <begin position="1"/>
        <end position="14"/>
    </location>
</feature>
<dbReference type="AlphaFoldDB" id="A0A4E9EZK4"/>
<keyword evidence="4" id="KW-1185">Reference proteome</keyword>
<keyword evidence="1" id="KW-0175">Coiled coil</keyword>
<organism evidence="3">
    <name type="scientific">Brugia malayi</name>
    <name type="common">Filarial nematode worm</name>
    <dbReference type="NCBI Taxonomy" id="6279"/>
    <lineage>
        <taxon>Eukaryota</taxon>
        <taxon>Metazoa</taxon>
        <taxon>Ecdysozoa</taxon>
        <taxon>Nematoda</taxon>
        <taxon>Chromadorea</taxon>
        <taxon>Rhabditida</taxon>
        <taxon>Spirurina</taxon>
        <taxon>Spiruromorpha</taxon>
        <taxon>Filarioidea</taxon>
        <taxon>Onchocercidae</taxon>
        <taxon>Brugia</taxon>
    </lineage>
</organism>
<feature type="region of interest" description="Disordered" evidence="2">
    <location>
        <begin position="1"/>
        <end position="24"/>
    </location>
</feature>
<dbReference type="KEGG" id="bmy:BM_BM18081"/>
<dbReference type="OrthoDB" id="5873267at2759"/>
<feature type="coiled-coil region" evidence="1">
    <location>
        <begin position="32"/>
        <end position="59"/>
    </location>
</feature>
<proteinExistence type="predicted"/>
<reference evidence="3" key="2">
    <citation type="submission" date="2019-04" db="EMBL/GenBank/DDBJ databases">
        <authorList>
            <person name="Howe K."/>
            <person name="Paulini M."/>
            <person name="Williams G."/>
        </authorList>
    </citation>
    <scope>NUCLEOTIDE SEQUENCE [LARGE SCALE GENOMIC DNA]</scope>
    <source>
        <strain evidence="3">FR3</strain>
    </source>
</reference>
<reference evidence="5" key="3">
    <citation type="submission" date="2019-12" db="UniProtKB">
        <authorList>
            <consortium name="WormBaseParasite"/>
        </authorList>
    </citation>
    <scope>IDENTIFICATION</scope>
</reference>
<evidence type="ECO:0000313" key="5">
    <source>
        <dbReference type="WBParaSite" id="Bm18081.1"/>
    </source>
</evidence>
<evidence type="ECO:0000313" key="4">
    <source>
        <dbReference type="Proteomes" id="UP000006672"/>
    </source>
</evidence>
<dbReference type="GeneID" id="66059169"/>
<accession>A0A4E9EZK4</accession>
<evidence type="ECO:0000313" key="3">
    <source>
        <dbReference type="EMBL" id="VIO89903.1"/>
    </source>
</evidence>
<dbReference type="RefSeq" id="XP_042931883.1">
    <property type="nucleotide sequence ID" value="XM_043075949.1"/>
</dbReference>
<evidence type="ECO:0000256" key="1">
    <source>
        <dbReference type="SAM" id="Coils"/>
    </source>
</evidence>
<name>A0A4E9EZK4_BRUMA</name>